<dbReference type="NCBIfam" id="TIGR02241">
    <property type="entry name" value="conserved hypothetical phage tail region protein"/>
    <property type="match status" value="1"/>
</dbReference>
<dbReference type="AlphaFoldDB" id="A0A5B8UFN4"/>
<organism evidence="1 2">
    <name type="scientific">Flavisolibacter ginsenosidimutans</name>
    <dbReference type="NCBI Taxonomy" id="661481"/>
    <lineage>
        <taxon>Bacteria</taxon>
        <taxon>Pseudomonadati</taxon>
        <taxon>Bacteroidota</taxon>
        <taxon>Chitinophagia</taxon>
        <taxon>Chitinophagales</taxon>
        <taxon>Chitinophagaceae</taxon>
        <taxon>Flavisolibacter</taxon>
    </lineage>
</organism>
<keyword evidence="2" id="KW-1185">Reference proteome</keyword>
<reference evidence="1 2" key="1">
    <citation type="journal article" date="2015" name="Int. J. Syst. Evol. Microbiol.">
        <title>Flavisolibacter ginsenosidimutans sp. nov., with ginsenoside-converting activity isolated from soil used for cultivating ginseng.</title>
        <authorList>
            <person name="Zhao Y."/>
            <person name="Liu Q."/>
            <person name="Kang M.S."/>
            <person name="Jin F."/>
            <person name="Yu H."/>
            <person name="Im W.T."/>
        </authorList>
    </citation>
    <scope>NUCLEOTIDE SEQUENCE [LARGE SCALE GENOMIC DNA]</scope>
    <source>
        <strain evidence="1 2">Gsoil 636</strain>
    </source>
</reference>
<dbReference type="RefSeq" id="WP_146783171.1">
    <property type="nucleotide sequence ID" value="NZ_BAABIO010000006.1"/>
</dbReference>
<dbReference type="InterPro" id="IPR010667">
    <property type="entry name" value="Phage_T4_Gp19"/>
</dbReference>
<dbReference type="InterPro" id="IPR011747">
    <property type="entry name" value="CHP02241"/>
</dbReference>
<name>A0A5B8UFN4_9BACT</name>
<accession>A0A5B8UFN4</accession>
<dbReference type="PANTHER" id="PTHR38009">
    <property type="entry name" value="CONSERVED HYPOTHETICAL PHAGE TAIL PROTEIN"/>
    <property type="match status" value="1"/>
</dbReference>
<dbReference type="PANTHER" id="PTHR38009:SF1">
    <property type="entry name" value="CONSERVED HYPOTHETICAL PHAGE TAIL PROTEIN"/>
    <property type="match status" value="1"/>
</dbReference>
<evidence type="ECO:0000313" key="2">
    <source>
        <dbReference type="Proteomes" id="UP000321204"/>
    </source>
</evidence>
<dbReference type="Pfam" id="PF06841">
    <property type="entry name" value="Phage_T4_gp19"/>
    <property type="match status" value="1"/>
</dbReference>
<dbReference type="KEGG" id="fgg:FSB75_04075"/>
<gene>
    <name evidence="1" type="ORF">FSB75_04075</name>
</gene>
<proteinExistence type="predicted"/>
<sequence length="141" mass="15927">MGNYPLSKYHFRVEWGGAQISFSEVGGLSMEIAVVEFREGSSPDQSAIKMPGLRKFTNIILKRGVKKADNDFFNWINSVRQNTVERRDIVISLLNEAHEPVAVWKVHNAWPCKYEVGAFNAASNDVLMETLELAHEGFILT</sequence>
<dbReference type="EMBL" id="CP042433">
    <property type="protein sequence ID" value="QEC55116.1"/>
    <property type="molecule type" value="Genomic_DNA"/>
</dbReference>
<evidence type="ECO:0000313" key="1">
    <source>
        <dbReference type="EMBL" id="QEC55116.1"/>
    </source>
</evidence>
<protein>
    <submittedName>
        <fullName evidence="1">Phage tail protein</fullName>
    </submittedName>
</protein>
<dbReference type="Proteomes" id="UP000321204">
    <property type="component" value="Chromosome"/>
</dbReference>
<dbReference type="OrthoDB" id="73314at2"/>
<dbReference type="GO" id="GO:0005198">
    <property type="term" value="F:structural molecule activity"/>
    <property type="evidence" value="ECO:0007669"/>
    <property type="project" value="InterPro"/>
</dbReference>